<dbReference type="InterPro" id="IPR029058">
    <property type="entry name" value="AB_hydrolase_fold"/>
</dbReference>
<sequence length="283" mass="31649">MTNSAWLLDQLQRNLVTRIEEQSPTDKQLLLFHLHFYAGGLLQTGYLALPKSFMHSTQKHPGFLYLRGGMRSVGMVKMPWLERFARLGQIVFAPTYRGNEGTKGREDFGLTDRQDAFGAFDLLATCTLVNPAEITIYGFSRGGPLAVFTAIEKPTARSVISHGGVADLALTYHDRPDLQKMLRRIIGGPPETHPHGYRARSPLYVIEHLRVPLLIVQGLCDVQVDAHHAHLLNTRAEAAGIACDLLLLEGYGHHMGDEAWEKLARKMYDWSASRIPSEPLRDG</sequence>
<organism evidence="2 3">
    <name type="scientific">Ferroacidibacillus organovorans</name>
    <dbReference type="NCBI Taxonomy" id="1765683"/>
    <lineage>
        <taxon>Bacteria</taxon>
        <taxon>Bacillati</taxon>
        <taxon>Bacillota</taxon>
        <taxon>Bacilli</taxon>
        <taxon>Bacillales</taxon>
        <taxon>Alicyclobacillaceae</taxon>
        <taxon>Ferroacidibacillus</taxon>
    </lineage>
</organism>
<dbReference type="GO" id="GO:0006508">
    <property type="term" value="P:proteolysis"/>
    <property type="evidence" value="ECO:0007669"/>
    <property type="project" value="InterPro"/>
</dbReference>
<dbReference type="Gene3D" id="3.40.50.1820">
    <property type="entry name" value="alpha/beta hydrolase"/>
    <property type="match status" value="1"/>
</dbReference>
<dbReference type="PANTHER" id="PTHR43265">
    <property type="entry name" value="ESTERASE ESTD"/>
    <property type="match status" value="1"/>
</dbReference>
<dbReference type="Pfam" id="PF00326">
    <property type="entry name" value="Peptidase_S9"/>
    <property type="match status" value="1"/>
</dbReference>
<dbReference type="GO" id="GO:0052689">
    <property type="term" value="F:carboxylic ester hydrolase activity"/>
    <property type="evidence" value="ECO:0007669"/>
    <property type="project" value="TreeGrafter"/>
</dbReference>
<evidence type="ECO:0000259" key="1">
    <source>
        <dbReference type="Pfam" id="PF00326"/>
    </source>
</evidence>
<dbReference type="AlphaFoldDB" id="A0A162UJ38"/>
<evidence type="ECO:0000313" key="3">
    <source>
        <dbReference type="Proteomes" id="UP000190229"/>
    </source>
</evidence>
<reference evidence="2 3" key="1">
    <citation type="submission" date="2017-02" db="EMBL/GenBank/DDBJ databases">
        <title>Draft genome of Acidibacillus ferrooxidans Huett2.</title>
        <authorList>
            <person name="Schopf S."/>
        </authorList>
    </citation>
    <scope>NUCLEOTIDE SEQUENCE [LARGE SCALE GENOMIC DNA]</scope>
    <source>
        <strain evidence="2 3">Huett2</strain>
    </source>
</reference>
<dbReference type="Proteomes" id="UP000190229">
    <property type="component" value="Unassembled WGS sequence"/>
</dbReference>
<dbReference type="RefSeq" id="WP_067952670.1">
    <property type="nucleotide sequence ID" value="NZ_LVKL01000032.1"/>
</dbReference>
<keyword evidence="3" id="KW-1185">Reference proteome</keyword>
<gene>
    <name evidence="2" type="ORF">B2M26_09510</name>
</gene>
<dbReference type="OrthoDB" id="9812921at2"/>
<accession>A0A162UJ38</accession>
<protein>
    <recommendedName>
        <fullName evidence="1">Peptidase S9 prolyl oligopeptidase catalytic domain-containing protein</fullName>
    </recommendedName>
</protein>
<dbReference type="SUPFAM" id="SSF53474">
    <property type="entry name" value="alpha/beta-Hydrolases"/>
    <property type="match status" value="1"/>
</dbReference>
<evidence type="ECO:0000313" key="2">
    <source>
        <dbReference type="EMBL" id="OPG15837.1"/>
    </source>
</evidence>
<dbReference type="EMBL" id="MWPS01000026">
    <property type="protein sequence ID" value="OPG15837.1"/>
    <property type="molecule type" value="Genomic_DNA"/>
</dbReference>
<proteinExistence type="predicted"/>
<dbReference type="InterPro" id="IPR053145">
    <property type="entry name" value="AB_hydrolase_Est10"/>
</dbReference>
<feature type="domain" description="Peptidase S9 prolyl oligopeptidase catalytic" evidence="1">
    <location>
        <begin position="84"/>
        <end position="272"/>
    </location>
</feature>
<dbReference type="GO" id="GO:0008236">
    <property type="term" value="F:serine-type peptidase activity"/>
    <property type="evidence" value="ECO:0007669"/>
    <property type="project" value="InterPro"/>
</dbReference>
<name>A0A162UJ38_9BACL</name>
<dbReference type="InterPro" id="IPR001375">
    <property type="entry name" value="Peptidase_S9_cat"/>
</dbReference>
<dbReference type="PANTHER" id="PTHR43265:SF1">
    <property type="entry name" value="ESTERASE ESTD"/>
    <property type="match status" value="1"/>
</dbReference>
<comment type="caution">
    <text evidence="2">The sequence shown here is derived from an EMBL/GenBank/DDBJ whole genome shotgun (WGS) entry which is preliminary data.</text>
</comment>
<dbReference type="STRING" id="1765683.B2M26_09510"/>